<sequence length="129" mass="14340">MEAPRIYPTFRFSDATAMHRWFIETLGFTEVFRTPETGPIDHAELAFGSSILMFGQARDDAFGVKAPPPGGSVTYIAVDDPDALHARVRDSGTEIVEPPTDRAYPSREFIARDPDGNLWCFGTWYPKAG</sequence>
<accession>A0A1N6IBQ8</accession>
<proteinExistence type="predicted"/>
<dbReference type="RefSeq" id="WP_139301351.1">
    <property type="nucleotide sequence ID" value="NZ_FSRL01000002.1"/>
</dbReference>
<dbReference type="STRING" id="1217970.SAMN05444002_3669"/>
<dbReference type="Gene3D" id="3.30.720.120">
    <property type="match status" value="1"/>
</dbReference>
<dbReference type="PANTHER" id="PTHR34109">
    <property type="entry name" value="BNAUNNG04460D PROTEIN-RELATED"/>
    <property type="match status" value="1"/>
</dbReference>
<dbReference type="PANTHER" id="PTHR34109:SF1">
    <property type="entry name" value="VOC DOMAIN-CONTAINING PROTEIN"/>
    <property type="match status" value="1"/>
</dbReference>
<dbReference type="OrthoDB" id="9798201at2"/>
<evidence type="ECO:0000259" key="1">
    <source>
        <dbReference type="PROSITE" id="PS51819"/>
    </source>
</evidence>
<evidence type="ECO:0000313" key="3">
    <source>
        <dbReference type="Proteomes" id="UP000184932"/>
    </source>
</evidence>
<dbReference type="Pfam" id="PF00903">
    <property type="entry name" value="Glyoxalase"/>
    <property type="match status" value="1"/>
</dbReference>
<dbReference type="InterPro" id="IPR004360">
    <property type="entry name" value="Glyas_Fos-R_dOase_dom"/>
</dbReference>
<dbReference type="PROSITE" id="PS51819">
    <property type="entry name" value="VOC"/>
    <property type="match status" value="1"/>
</dbReference>
<dbReference type="EMBL" id="FSRL01000002">
    <property type="protein sequence ID" value="SIO29454.1"/>
    <property type="molecule type" value="Genomic_DNA"/>
</dbReference>
<organism evidence="2 3">
    <name type="scientific">Vannielia litorea</name>
    <dbReference type="NCBI Taxonomy" id="1217970"/>
    <lineage>
        <taxon>Bacteria</taxon>
        <taxon>Pseudomonadati</taxon>
        <taxon>Pseudomonadota</taxon>
        <taxon>Alphaproteobacteria</taxon>
        <taxon>Rhodobacterales</taxon>
        <taxon>Paracoccaceae</taxon>
        <taxon>Vannielia</taxon>
    </lineage>
</organism>
<dbReference type="SUPFAM" id="SSF54593">
    <property type="entry name" value="Glyoxalase/Bleomycin resistance protein/Dihydroxybiphenyl dioxygenase"/>
    <property type="match status" value="1"/>
</dbReference>
<name>A0A1N6IBQ8_9RHOB</name>
<dbReference type="Gene3D" id="3.30.720.110">
    <property type="match status" value="1"/>
</dbReference>
<gene>
    <name evidence="2" type="ORF">SAMN05444002_3669</name>
</gene>
<keyword evidence="3" id="KW-1185">Reference proteome</keyword>
<dbReference type="Proteomes" id="UP000184932">
    <property type="component" value="Unassembled WGS sequence"/>
</dbReference>
<evidence type="ECO:0000313" key="2">
    <source>
        <dbReference type="EMBL" id="SIO29454.1"/>
    </source>
</evidence>
<dbReference type="InterPro" id="IPR029068">
    <property type="entry name" value="Glyas_Bleomycin-R_OHBP_Dase"/>
</dbReference>
<protein>
    <submittedName>
        <fullName evidence="2">Uncharacterized conserved protein PhnB, glyoxalase superfamily</fullName>
    </submittedName>
</protein>
<dbReference type="AlphaFoldDB" id="A0A1N6IBQ8"/>
<feature type="domain" description="VOC" evidence="1">
    <location>
        <begin position="4"/>
        <end position="124"/>
    </location>
</feature>
<dbReference type="InterPro" id="IPR037523">
    <property type="entry name" value="VOC_core"/>
</dbReference>
<reference evidence="3" key="1">
    <citation type="submission" date="2016-11" db="EMBL/GenBank/DDBJ databases">
        <authorList>
            <person name="Varghese N."/>
            <person name="Submissions S."/>
        </authorList>
    </citation>
    <scope>NUCLEOTIDE SEQUENCE [LARGE SCALE GENOMIC DNA]</scope>
    <source>
        <strain evidence="3">DSM 29440</strain>
    </source>
</reference>